<sequence length="780" mass="87123">MQISLSFEKFDEVLNGSKENDSALGSSSTQQLWTDKYKLCSLEEPDVQKKNVEHFLTPSRFEGLVNPKRDLALGSSSRQQLWTNKNKPCSLEEHAIQKENVGRFLTPSRFEGLVNPDHDSASASTSTQQLWAEKYKPRSLEELAVQRKKVEEVRAWFEERLGDSKDKFSTNVLVITGQAGVGKTATVRQIASHLGARLYEWDTPTPTIWQEYMHNCKTGLEYTSKLDEFENFVERIRRYGSTSLSIPGESKSSAILLIDDLPVTNGRTAFERLRQCLLLLVRSTHIPTAVVLTECGKADSVDSTAQSFEELQSILVDAGARKVALNPITNGSIKRTLSKICRQEQYSLSTEQIDLVAQASGGDIRQAITSLQFSSLKQDPMLNLSLSISKPNFPEEKADGHGGFSIQFGRDETLSLFHALGKFLHNKRETDNLVKMDQDAFVVKDKFSRLPLKMDAPEKVLSQAHGQARPVLDFLHENFLDFISEDAIDDAWAVASYLSDADLLLASFRGRLVRYNEADNVLQSAAASVAARGVLFGNSHPVPPRWHAIRKPKLWRVDQSSLQKKRSDVNTSVKYINRVALKELLKKKFMAWDGSISADVYNGSSSSDVSVLATEYAPALKWLGNRTSVGLEAHEAPIPDNETQDVDIFEGMSLDDHETRRKAWSFISDGFFSITGLKWDKEQLENKYSCNTLGESTSGHPDAKNIMSRWPPNLQTSEQQCFVFSELTNEKHDPSVESLPCLGGWKGVDGSIAEAVREMAAASKLRMAAVNYCDSRYSIA</sequence>
<dbReference type="EMBL" id="CM039176">
    <property type="protein sequence ID" value="KAH9710896.1"/>
    <property type="molecule type" value="Genomic_DNA"/>
</dbReference>
<proteinExistence type="predicted"/>
<accession>A0ACB8IZM4</accession>
<evidence type="ECO:0000313" key="1">
    <source>
        <dbReference type="EMBL" id="KAH9710896.1"/>
    </source>
</evidence>
<protein>
    <submittedName>
        <fullName evidence="1">Cell cycle checkpoint protein RAD17</fullName>
    </submittedName>
</protein>
<evidence type="ECO:0000313" key="2">
    <source>
        <dbReference type="Proteomes" id="UP000829398"/>
    </source>
</evidence>
<gene>
    <name evidence="1" type="ORF">KPL71_019577</name>
</gene>
<dbReference type="Proteomes" id="UP000829398">
    <property type="component" value="Chromosome 7"/>
</dbReference>
<name>A0ACB8IZM4_CITSI</name>
<reference evidence="2" key="1">
    <citation type="journal article" date="2023" name="Hortic. Res.">
        <title>A chromosome-level phased genome enabling allele-level studies in sweet orange: a case study on citrus Huanglongbing tolerance.</title>
        <authorList>
            <person name="Wu B."/>
            <person name="Yu Q."/>
            <person name="Deng Z."/>
            <person name="Duan Y."/>
            <person name="Luo F."/>
            <person name="Gmitter F. Jr."/>
        </authorList>
    </citation>
    <scope>NUCLEOTIDE SEQUENCE [LARGE SCALE GENOMIC DNA]</scope>
    <source>
        <strain evidence="2">cv. Valencia</strain>
    </source>
</reference>
<comment type="caution">
    <text evidence="1">The sequence shown here is derived from an EMBL/GenBank/DDBJ whole genome shotgun (WGS) entry which is preliminary data.</text>
</comment>
<organism evidence="1 2">
    <name type="scientific">Citrus sinensis</name>
    <name type="common">Sweet orange</name>
    <name type="synonym">Citrus aurantium var. sinensis</name>
    <dbReference type="NCBI Taxonomy" id="2711"/>
    <lineage>
        <taxon>Eukaryota</taxon>
        <taxon>Viridiplantae</taxon>
        <taxon>Streptophyta</taxon>
        <taxon>Embryophyta</taxon>
        <taxon>Tracheophyta</taxon>
        <taxon>Spermatophyta</taxon>
        <taxon>Magnoliopsida</taxon>
        <taxon>eudicotyledons</taxon>
        <taxon>Gunneridae</taxon>
        <taxon>Pentapetalae</taxon>
        <taxon>rosids</taxon>
        <taxon>malvids</taxon>
        <taxon>Sapindales</taxon>
        <taxon>Rutaceae</taxon>
        <taxon>Aurantioideae</taxon>
        <taxon>Citrus</taxon>
    </lineage>
</organism>
<keyword evidence="2" id="KW-1185">Reference proteome</keyword>